<protein>
    <submittedName>
        <fullName evidence="2">Uncharacterized protein</fullName>
    </submittedName>
</protein>
<dbReference type="AlphaFoldDB" id="A0A2U2DHR7"/>
<dbReference type="RefSeq" id="WP_109461765.1">
    <property type="nucleotide sequence ID" value="NZ_QFBC01000020.1"/>
</dbReference>
<feature type="signal peptide" evidence="1">
    <location>
        <begin position="1"/>
        <end position="19"/>
    </location>
</feature>
<evidence type="ECO:0000313" key="3">
    <source>
        <dbReference type="Proteomes" id="UP000245252"/>
    </source>
</evidence>
<proteinExistence type="predicted"/>
<reference evidence="2 3" key="1">
    <citation type="submission" date="2018-05" db="EMBL/GenBank/DDBJ databases">
        <title>The draft genome of strain NS-104.</title>
        <authorList>
            <person name="Hang P."/>
            <person name="Jiang J."/>
        </authorList>
    </citation>
    <scope>NUCLEOTIDE SEQUENCE [LARGE SCALE GENOMIC DNA]</scope>
    <source>
        <strain evidence="2 3">NS-104</strain>
    </source>
</reference>
<dbReference type="EMBL" id="QFBC01000020">
    <property type="protein sequence ID" value="PWE52867.1"/>
    <property type="molecule type" value="Genomic_DNA"/>
</dbReference>
<comment type="caution">
    <text evidence="2">The sequence shown here is derived from an EMBL/GenBank/DDBJ whole genome shotgun (WGS) entry which is preliminary data.</text>
</comment>
<name>A0A2U2DHR7_9HYPH</name>
<gene>
    <name evidence="2" type="ORF">DEM27_29155</name>
</gene>
<dbReference type="OrthoDB" id="8303610at2"/>
<evidence type="ECO:0000313" key="2">
    <source>
        <dbReference type="EMBL" id="PWE52867.1"/>
    </source>
</evidence>
<keyword evidence="1" id="KW-0732">Signal</keyword>
<keyword evidence="3" id="KW-1185">Reference proteome</keyword>
<sequence length="83" mass="8676">MRLALAMAATLLGSSVAVAQQQEDGLGGSSAQSASMAQLLSQGYEIKAAVPNGSRFVVFMQKDQSAYACEFASIANTRCRSIN</sequence>
<dbReference type="Proteomes" id="UP000245252">
    <property type="component" value="Unassembled WGS sequence"/>
</dbReference>
<organism evidence="2 3">
    <name type="scientific">Metarhizobium album</name>
    <dbReference type="NCBI Taxonomy" id="2182425"/>
    <lineage>
        <taxon>Bacteria</taxon>
        <taxon>Pseudomonadati</taxon>
        <taxon>Pseudomonadota</taxon>
        <taxon>Alphaproteobacteria</taxon>
        <taxon>Hyphomicrobiales</taxon>
        <taxon>Rhizobiaceae</taxon>
        <taxon>Metarhizobium</taxon>
    </lineage>
</organism>
<feature type="chain" id="PRO_5015570834" evidence="1">
    <location>
        <begin position="20"/>
        <end position="83"/>
    </location>
</feature>
<accession>A0A2U2DHR7</accession>
<evidence type="ECO:0000256" key="1">
    <source>
        <dbReference type="SAM" id="SignalP"/>
    </source>
</evidence>